<dbReference type="Proteomes" id="UP001187531">
    <property type="component" value="Unassembled WGS sequence"/>
</dbReference>
<protein>
    <recommendedName>
        <fullName evidence="5">Nuclear pore protein</fullName>
    </recommendedName>
</protein>
<dbReference type="PANTHER" id="PTHR11225:SF4">
    <property type="entry name" value="NUCLEAR PORE COMPLEX PROTEIN NUP93"/>
    <property type="match status" value="1"/>
</dbReference>
<keyword evidence="7" id="KW-1185">Reference proteome</keyword>
<evidence type="ECO:0000256" key="4">
    <source>
        <dbReference type="ARBA" id="ARBA00023242"/>
    </source>
</evidence>
<dbReference type="GO" id="GO:0017056">
    <property type="term" value="F:structural constituent of nuclear pore"/>
    <property type="evidence" value="ECO:0007669"/>
    <property type="project" value="InterPro"/>
</dbReference>
<keyword evidence="5" id="KW-0811">Translocation</keyword>
<dbReference type="PANTHER" id="PTHR11225">
    <property type="entry name" value="NUCLEAR PORE COMPLEX PROTEIN NUP93 NUCLEOPORIN NUP93 DEAD EYE PROTEIN"/>
    <property type="match status" value="1"/>
</dbReference>
<organism evidence="6 7">
    <name type="scientific">Artemia franciscana</name>
    <name type="common">Brine shrimp</name>
    <name type="synonym">Artemia sanfranciscana</name>
    <dbReference type="NCBI Taxonomy" id="6661"/>
    <lineage>
        <taxon>Eukaryota</taxon>
        <taxon>Metazoa</taxon>
        <taxon>Ecdysozoa</taxon>
        <taxon>Arthropoda</taxon>
        <taxon>Crustacea</taxon>
        <taxon>Branchiopoda</taxon>
        <taxon>Anostraca</taxon>
        <taxon>Artemiidae</taxon>
        <taxon>Artemia</taxon>
    </lineage>
</organism>
<gene>
    <name evidence="6" type="ORF">QYM36_014191</name>
</gene>
<dbReference type="GO" id="GO:0016973">
    <property type="term" value="P:poly(A)+ mRNA export from nucleus"/>
    <property type="evidence" value="ECO:0007669"/>
    <property type="project" value="TreeGrafter"/>
</dbReference>
<keyword evidence="5" id="KW-0472">Membrane</keyword>
<dbReference type="InterPro" id="IPR007231">
    <property type="entry name" value="Nucleoporin_int_Nup93/Nic96"/>
</dbReference>
<comment type="similarity">
    <text evidence="2 5">Belongs to the nucleoporin interacting component (NIC) family.</text>
</comment>
<evidence type="ECO:0000256" key="5">
    <source>
        <dbReference type="RuleBase" id="RU364035"/>
    </source>
</evidence>
<evidence type="ECO:0000256" key="2">
    <source>
        <dbReference type="ARBA" id="ARBA00010186"/>
    </source>
</evidence>
<keyword evidence="3 5" id="KW-0906">Nuclear pore complex</keyword>
<dbReference type="AlphaFoldDB" id="A0AA88L5B7"/>
<proteinExistence type="inferred from homology"/>
<dbReference type="Pfam" id="PF04097">
    <property type="entry name" value="Nic96"/>
    <property type="match status" value="1"/>
</dbReference>
<evidence type="ECO:0000313" key="7">
    <source>
        <dbReference type="Proteomes" id="UP001187531"/>
    </source>
</evidence>
<name>A0AA88L5B7_ARTSF</name>
<evidence type="ECO:0000256" key="1">
    <source>
        <dbReference type="ARBA" id="ARBA00004567"/>
    </source>
</evidence>
<comment type="subcellular location">
    <subcellularLocation>
        <location evidence="1 5">Nucleus</location>
        <location evidence="1 5">Nuclear pore complex</location>
    </subcellularLocation>
</comment>
<comment type="caution">
    <text evidence="6">The sequence shown here is derived from an EMBL/GenBank/DDBJ whole genome shotgun (WGS) entry which is preliminary data.</text>
</comment>
<reference evidence="6" key="1">
    <citation type="submission" date="2023-07" db="EMBL/GenBank/DDBJ databases">
        <title>Chromosome-level genome assembly of Artemia franciscana.</title>
        <authorList>
            <person name="Jo E."/>
        </authorList>
    </citation>
    <scope>NUCLEOTIDE SEQUENCE</scope>
    <source>
        <tissue evidence="6">Whole body</tissue>
    </source>
</reference>
<dbReference type="GO" id="GO:0005643">
    <property type="term" value="C:nuclear pore"/>
    <property type="evidence" value="ECO:0007669"/>
    <property type="project" value="UniProtKB-SubCell"/>
</dbReference>
<keyword evidence="4 5" id="KW-0539">Nucleus</keyword>
<keyword evidence="5" id="KW-0509">mRNA transport</keyword>
<accession>A0AA88L5B7</accession>
<evidence type="ECO:0000313" key="6">
    <source>
        <dbReference type="EMBL" id="KAK2708495.1"/>
    </source>
</evidence>
<keyword evidence="5" id="KW-0813">Transport</keyword>
<sequence length="772" mass="87470">MDDLASILNQAEQLTNRIDGIGATLELPRVDRNLKQICEETQQLLKAGGQPAGLGQQDVNASILLGAKGVDVPRLSQKLESLSATANLEPLEPIQETDIQSFLKNERENAILAILEETRKETYNHFNKICWNSIQSDWEKNKQKIIDSLGGARESILDLTAPSGERLNEIWKMIEVMSEVPLVTSSSPVLARSSIPVQNSLVRSARKILENRYLEYLKKEVYRNLSSARLGGSIGTFHLVKSFLGTRQVSRQPGLEDGLVDGQPVWAIVYYCLRCGDLEAALDAAKRAGPSLSEFSRNLEEVLASNDCRLTPNNEAQVKLNYRRTVRNATDPYRRACYCIIASCDPSEDHSEIASTTEDYLWIKICQLRADGEEEMGASREIRFTLSYFQSLILEEYGERHFDAYKEPLRYFEVLFLTSQFEAAVEFLSRIDKWRTLAIHVALALRETKLLLLPESVQSPLISKVPTDKPPMRRLNLARLVMLYTKKFENTNIKEALNYYFFLRDLETPDGTNLFTVCISELAVETRQYEQLLGKIEADGCRSPGIIDRYQGVDISVQEVIQHIAEIAETSGQFEDAVAIYDLAKKDDKVIEILIRLLASNVSRPATTDAKIVGLQRHAHNIAERLRSARRPVPSHLSSTFYLLLDLATFFGLYHSGRVNEALDTIAQLRLIPLNQEEVDSRVSMFKNLAEEIRRNIPDVVLATMNLLLNKYKQQRSVPSPSLRKTEEITRDKFLSTTRAQARCLITFTGMIPYRMPSDITSRLVQMELQMN</sequence>
<dbReference type="EMBL" id="JAVRJZ010000018">
    <property type="protein sequence ID" value="KAK2708495.1"/>
    <property type="molecule type" value="Genomic_DNA"/>
</dbReference>
<evidence type="ECO:0000256" key="3">
    <source>
        <dbReference type="ARBA" id="ARBA00023132"/>
    </source>
</evidence>
<keyword evidence="5" id="KW-0653">Protein transport</keyword>
<dbReference type="GO" id="GO:0006606">
    <property type="term" value="P:protein import into nucleus"/>
    <property type="evidence" value="ECO:0007669"/>
    <property type="project" value="TreeGrafter"/>
</dbReference>